<dbReference type="PANTHER" id="PTHR30327:SF1">
    <property type="entry name" value="UPF0301 PROTEIN YQGE"/>
    <property type="match status" value="1"/>
</dbReference>
<dbReference type="SUPFAM" id="SSF143456">
    <property type="entry name" value="VC0467-like"/>
    <property type="match status" value="1"/>
</dbReference>
<comment type="similarity">
    <text evidence="1 2">Belongs to the UPF0301 (AlgH) family.</text>
</comment>
<evidence type="ECO:0000256" key="2">
    <source>
        <dbReference type="HAMAP-Rule" id="MF_00758"/>
    </source>
</evidence>
<dbReference type="InterPro" id="IPR003774">
    <property type="entry name" value="AlgH-like"/>
</dbReference>
<dbReference type="EMBL" id="OBMI01000002">
    <property type="protein sequence ID" value="SOB86978.1"/>
    <property type="molecule type" value="Genomic_DNA"/>
</dbReference>
<dbReference type="Proteomes" id="UP000219494">
    <property type="component" value="Unassembled WGS sequence"/>
</dbReference>
<reference evidence="3 4" key="1">
    <citation type="submission" date="2017-07" db="EMBL/GenBank/DDBJ databases">
        <authorList>
            <person name="Sun Z.S."/>
            <person name="Albrecht U."/>
            <person name="Echele G."/>
            <person name="Lee C.C."/>
        </authorList>
    </citation>
    <scope>NUCLEOTIDE SEQUENCE [LARGE SCALE GENOMIC DNA]</scope>
    <source>
        <strain evidence="3 4">CGMCC 1.12672</strain>
    </source>
</reference>
<dbReference type="AlphaFoldDB" id="A0A285QZQ9"/>
<keyword evidence="4" id="KW-1185">Reference proteome</keyword>
<dbReference type="GO" id="GO:0005829">
    <property type="term" value="C:cytosol"/>
    <property type="evidence" value="ECO:0007669"/>
    <property type="project" value="TreeGrafter"/>
</dbReference>
<dbReference type="PANTHER" id="PTHR30327">
    <property type="entry name" value="UNCHARACTERIZED PROTEIN YQGE"/>
    <property type="match status" value="1"/>
</dbReference>
<protein>
    <recommendedName>
        <fullName evidence="2">UPF0301 protein SAMN06297144_2097</fullName>
    </recommendedName>
</protein>
<evidence type="ECO:0000256" key="1">
    <source>
        <dbReference type="ARBA" id="ARBA00009600"/>
    </source>
</evidence>
<sequence>MFAAMISSPFLTGQLLLAMPGIGDPRFERSVIALCSHDEEGALGIGIGTVIDSISFHDVLKQLDIAVGQAPDVAVHLGGPVEPRRGFVLHSRDWNGADTIDVAGRWSLSGTVDVLRAIAGGTGPSRWLPALGYAGWSEGQLDAELTRHGWFNVAGDDAVLFHTPVEQRWEAGFARAGIDPRLLSATGGTA</sequence>
<organism evidence="3 4">
    <name type="scientific">Sphingomonas guangdongensis</name>
    <dbReference type="NCBI Taxonomy" id="1141890"/>
    <lineage>
        <taxon>Bacteria</taxon>
        <taxon>Pseudomonadati</taxon>
        <taxon>Pseudomonadota</taxon>
        <taxon>Alphaproteobacteria</taxon>
        <taxon>Sphingomonadales</taxon>
        <taxon>Sphingomonadaceae</taxon>
        <taxon>Sphingomonas</taxon>
    </lineage>
</organism>
<dbReference type="HAMAP" id="MF_00758">
    <property type="entry name" value="UPF0301"/>
    <property type="match status" value="1"/>
</dbReference>
<gene>
    <name evidence="3" type="ORF">SAMN06297144_2097</name>
</gene>
<evidence type="ECO:0000313" key="3">
    <source>
        <dbReference type="EMBL" id="SOB86978.1"/>
    </source>
</evidence>
<dbReference type="Pfam" id="PF02622">
    <property type="entry name" value="DUF179"/>
    <property type="match status" value="1"/>
</dbReference>
<proteinExistence type="inferred from homology"/>
<dbReference type="Gene3D" id="3.40.1740.10">
    <property type="entry name" value="VC0467-like"/>
    <property type="match status" value="1"/>
</dbReference>
<evidence type="ECO:0000313" key="4">
    <source>
        <dbReference type="Proteomes" id="UP000219494"/>
    </source>
</evidence>
<accession>A0A285QZQ9</accession>
<name>A0A285QZQ9_9SPHN</name>